<protein>
    <submittedName>
        <fullName evidence="2">Uncharacterized protein</fullName>
    </submittedName>
</protein>
<dbReference type="InterPro" id="IPR024930">
    <property type="entry name" value="Skp_dom_sf"/>
</dbReference>
<keyword evidence="1" id="KW-0175">Coiled coil</keyword>
<evidence type="ECO:0000313" key="2">
    <source>
        <dbReference type="EMBL" id="QLH03440.1"/>
    </source>
</evidence>
<evidence type="ECO:0000313" key="3">
    <source>
        <dbReference type="Proteomes" id="UP000509771"/>
    </source>
</evidence>
<gene>
    <name evidence="2" type="ORF">C5F47_07715</name>
</gene>
<evidence type="ECO:0000256" key="1">
    <source>
        <dbReference type="SAM" id="Coils"/>
    </source>
</evidence>
<sequence length="272" mass="30326">MDSDRKKLEEKLSKKINKYEEKLREIKEKYQYKIESGFTGDVDKFSAKIEKLEDKIGKKSEDVRKKLQEKQEKLDSRTQKILDKISDGNYLGDKIGTSSSLETYELVFDSVTARGIHDKTQSSTLEGFMIFNTFDKGKSNLKLELKECRIVVDDVPFNCGFGKARTTSSGDSGSKDSLVILAFLEDDVLEEVHSTLKISLNADSPIREIDGSSQVSILDPQSKISGMWFLDGTGTLSKTISSIDDTTDDTTDDADGNHFSISLNDGISTGDR</sequence>
<proteinExistence type="predicted"/>
<dbReference type="Proteomes" id="UP000509771">
    <property type="component" value="Chromosome"/>
</dbReference>
<feature type="coiled-coil region" evidence="1">
    <location>
        <begin position="5"/>
        <end position="80"/>
    </location>
</feature>
<organism evidence="2 3">
    <name type="scientific">Nitrosopumilus cobalaminigenes</name>
    <dbReference type="NCBI Taxonomy" id="1470066"/>
    <lineage>
        <taxon>Archaea</taxon>
        <taxon>Nitrososphaerota</taxon>
        <taxon>Nitrososphaeria</taxon>
        <taxon>Nitrosopumilales</taxon>
        <taxon>Nitrosopumilaceae</taxon>
        <taxon>Nitrosopumilus</taxon>
    </lineage>
</organism>
<reference evidence="2 3" key="1">
    <citation type="submission" date="2018-02" db="EMBL/GenBank/DDBJ databases">
        <title>Complete genome of Nitrosopumilus cobalaminigenes HCA1.</title>
        <authorList>
            <person name="Qin W."/>
            <person name="Zheng Y."/>
            <person name="Stahl D.A."/>
        </authorList>
    </citation>
    <scope>NUCLEOTIDE SEQUENCE [LARGE SCALE GENOMIC DNA]</scope>
    <source>
        <strain evidence="2 3">HCA1</strain>
    </source>
</reference>
<dbReference type="AlphaFoldDB" id="A0A7D5QZI9"/>
<accession>A0A7D5QZI9</accession>
<dbReference type="SUPFAM" id="SSF111384">
    <property type="entry name" value="OmpH-like"/>
    <property type="match status" value="1"/>
</dbReference>
<keyword evidence="3" id="KW-1185">Reference proteome</keyword>
<name>A0A7D5QZI9_9ARCH</name>
<dbReference type="KEGG" id="ncl:C5F47_07715"/>
<dbReference type="Gene3D" id="1.20.120.20">
    <property type="entry name" value="Apolipoprotein"/>
    <property type="match status" value="1"/>
</dbReference>
<dbReference type="EMBL" id="CP026993">
    <property type="protein sequence ID" value="QLH03440.1"/>
    <property type="molecule type" value="Genomic_DNA"/>
</dbReference>